<evidence type="ECO:0000313" key="1">
    <source>
        <dbReference type="EMBL" id="TGZ80110.1"/>
    </source>
</evidence>
<sequence length="104" mass="11301">MAFFRYIPPSHLVFILGGARFLSPGCLYHIPPPLLIILIVYIIDIHIGDLFCCLSFLFLSLLLLDCLCVIVYTISGSSVGHGAGDGSVGVIKHSTYTGVYTHLC</sequence>
<evidence type="ECO:0000313" key="2">
    <source>
        <dbReference type="Proteomes" id="UP000298138"/>
    </source>
</evidence>
<dbReference type="AlphaFoldDB" id="A0A4S2MUA4"/>
<organism evidence="1 2">
    <name type="scientific">Ascodesmis nigricans</name>
    <dbReference type="NCBI Taxonomy" id="341454"/>
    <lineage>
        <taxon>Eukaryota</taxon>
        <taxon>Fungi</taxon>
        <taxon>Dikarya</taxon>
        <taxon>Ascomycota</taxon>
        <taxon>Pezizomycotina</taxon>
        <taxon>Pezizomycetes</taxon>
        <taxon>Pezizales</taxon>
        <taxon>Ascodesmidaceae</taxon>
        <taxon>Ascodesmis</taxon>
    </lineage>
</organism>
<protein>
    <submittedName>
        <fullName evidence="1">Uncharacterized protein</fullName>
    </submittedName>
</protein>
<gene>
    <name evidence="1" type="ORF">EX30DRAFT_60837</name>
</gene>
<dbReference type="Proteomes" id="UP000298138">
    <property type="component" value="Unassembled WGS sequence"/>
</dbReference>
<accession>A0A4S2MUA4</accession>
<proteinExistence type="predicted"/>
<dbReference type="EMBL" id="ML220126">
    <property type="protein sequence ID" value="TGZ80110.1"/>
    <property type="molecule type" value="Genomic_DNA"/>
</dbReference>
<name>A0A4S2MUA4_9PEZI</name>
<dbReference type="InParanoid" id="A0A4S2MUA4"/>
<reference evidence="1 2" key="1">
    <citation type="submission" date="2019-04" db="EMBL/GenBank/DDBJ databases">
        <title>Comparative genomics and transcriptomics to analyze fruiting body development in filamentous ascomycetes.</title>
        <authorList>
            <consortium name="DOE Joint Genome Institute"/>
            <person name="Lutkenhaus R."/>
            <person name="Traeger S."/>
            <person name="Breuer J."/>
            <person name="Kuo A."/>
            <person name="Lipzen A."/>
            <person name="Pangilinan J."/>
            <person name="Dilworth D."/>
            <person name="Sandor L."/>
            <person name="Poggeler S."/>
            <person name="Barry K."/>
            <person name="Grigoriev I.V."/>
            <person name="Nowrousian M."/>
        </authorList>
    </citation>
    <scope>NUCLEOTIDE SEQUENCE [LARGE SCALE GENOMIC DNA]</scope>
    <source>
        <strain evidence="1 2">CBS 389.68</strain>
    </source>
</reference>
<keyword evidence="2" id="KW-1185">Reference proteome</keyword>